<dbReference type="PIRSF" id="PIRSF006170">
    <property type="entry name" value="YfgM"/>
    <property type="match status" value="1"/>
</dbReference>
<keyword evidence="2" id="KW-1003">Cell membrane</keyword>
<keyword evidence="4 9" id="KW-1133">Transmembrane helix</keyword>
<evidence type="ECO:0000256" key="6">
    <source>
        <dbReference type="ARBA" id="ARBA00023186"/>
    </source>
</evidence>
<sequence length="209" mass="22539">MEIYSTEEQQVEAIKRFWNEYGKAILGGVVIGLAALYGWRYYQAEQRASAEALSASYAQLVQQQGTDEQWLTQAQSFIAAQGGNNYAVLAALLAAKEAVNAGNLPEAINQLTFAEKHSSDASVKAIAQIRLARVQRETGDFAAALATLNQNVPESFTAQQAELKGDVLHASGDLVAAKTAYQQALAKAGQNTQLLQIKLDELAHITVTN</sequence>
<evidence type="ECO:0000256" key="3">
    <source>
        <dbReference type="ARBA" id="ARBA00022692"/>
    </source>
</evidence>
<evidence type="ECO:0000256" key="7">
    <source>
        <dbReference type="ARBA" id="ARBA00024197"/>
    </source>
</evidence>
<accession>A0ABQ2WFL5</accession>
<dbReference type="PANTHER" id="PTHR38035:SF1">
    <property type="entry name" value="ANCILLARY SECYEG TRANSLOCON SUBUNIT"/>
    <property type="match status" value="1"/>
</dbReference>
<evidence type="ECO:0000256" key="2">
    <source>
        <dbReference type="ARBA" id="ARBA00022475"/>
    </source>
</evidence>
<organism evidence="11 12">
    <name type="scientific">Alishewanella tabrizica</name>
    <dbReference type="NCBI Taxonomy" id="671278"/>
    <lineage>
        <taxon>Bacteria</taxon>
        <taxon>Pseudomonadati</taxon>
        <taxon>Pseudomonadota</taxon>
        <taxon>Gammaproteobacteria</taxon>
        <taxon>Alteromonadales</taxon>
        <taxon>Alteromonadaceae</taxon>
        <taxon>Alishewanella</taxon>
    </lineage>
</organism>
<evidence type="ECO:0000256" key="9">
    <source>
        <dbReference type="SAM" id="Phobius"/>
    </source>
</evidence>
<evidence type="ECO:0000256" key="1">
    <source>
        <dbReference type="ARBA" id="ARBA00004401"/>
    </source>
</evidence>
<dbReference type="Pfam" id="PF09976">
    <property type="entry name" value="TPR_21"/>
    <property type="match status" value="1"/>
</dbReference>
<feature type="domain" description="Ancillary SecYEG translocon subunit/Cell division coordinator CpoB TPR" evidence="10">
    <location>
        <begin position="15"/>
        <end position="203"/>
    </location>
</feature>
<keyword evidence="3 9" id="KW-0812">Transmembrane</keyword>
<dbReference type="SUPFAM" id="SSF48452">
    <property type="entry name" value="TPR-like"/>
    <property type="match status" value="1"/>
</dbReference>
<evidence type="ECO:0000313" key="11">
    <source>
        <dbReference type="EMBL" id="GGW52426.1"/>
    </source>
</evidence>
<evidence type="ECO:0000256" key="5">
    <source>
        <dbReference type="ARBA" id="ARBA00023136"/>
    </source>
</evidence>
<comment type="subcellular location">
    <subcellularLocation>
        <location evidence="1">Cell membrane</location>
        <topology evidence="1">Single-pass type II membrane protein</topology>
    </subcellularLocation>
</comment>
<name>A0ABQ2WFL5_9ALTE</name>
<comment type="caution">
    <text evidence="11">The sequence shown here is derived from an EMBL/GenBank/DDBJ whole genome shotgun (WGS) entry which is preliminary data.</text>
</comment>
<dbReference type="RefSeq" id="WP_189480281.1">
    <property type="nucleotide sequence ID" value="NZ_BMYR01000002.1"/>
</dbReference>
<evidence type="ECO:0000256" key="4">
    <source>
        <dbReference type="ARBA" id="ARBA00022989"/>
    </source>
</evidence>
<evidence type="ECO:0000259" key="10">
    <source>
        <dbReference type="Pfam" id="PF09976"/>
    </source>
</evidence>
<dbReference type="PANTHER" id="PTHR38035">
    <property type="entry name" value="UPF0070 PROTEIN YFGM"/>
    <property type="match status" value="1"/>
</dbReference>
<dbReference type="EMBL" id="BMYR01000002">
    <property type="protein sequence ID" value="GGW52426.1"/>
    <property type="molecule type" value="Genomic_DNA"/>
</dbReference>
<dbReference type="Gene3D" id="1.25.40.10">
    <property type="entry name" value="Tetratricopeptide repeat domain"/>
    <property type="match status" value="1"/>
</dbReference>
<dbReference type="Proteomes" id="UP000634667">
    <property type="component" value="Unassembled WGS sequence"/>
</dbReference>
<keyword evidence="6" id="KW-0143">Chaperone</keyword>
<keyword evidence="12" id="KW-1185">Reference proteome</keyword>
<proteinExistence type="inferred from homology"/>
<keyword evidence="5 9" id="KW-0472">Membrane</keyword>
<comment type="similarity">
    <text evidence="7">Belongs to the YfgM family.</text>
</comment>
<gene>
    <name evidence="11" type="primary">yfgM</name>
    <name evidence="11" type="ORF">GCM10008111_05570</name>
</gene>
<evidence type="ECO:0000313" key="12">
    <source>
        <dbReference type="Proteomes" id="UP000634667"/>
    </source>
</evidence>
<dbReference type="InterPro" id="IPR026039">
    <property type="entry name" value="YfgM"/>
</dbReference>
<dbReference type="InterPro" id="IPR018704">
    <property type="entry name" value="SecYEG/CpoB_TPR"/>
</dbReference>
<protein>
    <recommendedName>
        <fullName evidence="8">Ancillary SecYEG translocon subunit</fullName>
    </recommendedName>
</protein>
<feature type="transmembrane region" description="Helical" evidence="9">
    <location>
        <begin position="21"/>
        <end position="39"/>
    </location>
</feature>
<evidence type="ECO:0000256" key="8">
    <source>
        <dbReference type="ARBA" id="ARBA00024235"/>
    </source>
</evidence>
<dbReference type="InterPro" id="IPR011990">
    <property type="entry name" value="TPR-like_helical_dom_sf"/>
</dbReference>
<reference evidence="12" key="1">
    <citation type="journal article" date="2019" name="Int. J. Syst. Evol. Microbiol.">
        <title>The Global Catalogue of Microorganisms (GCM) 10K type strain sequencing project: providing services to taxonomists for standard genome sequencing and annotation.</title>
        <authorList>
            <consortium name="The Broad Institute Genomics Platform"/>
            <consortium name="The Broad Institute Genome Sequencing Center for Infectious Disease"/>
            <person name="Wu L."/>
            <person name="Ma J."/>
        </authorList>
    </citation>
    <scope>NUCLEOTIDE SEQUENCE [LARGE SCALE GENOMIC DNA]</scope>
    <source>
        <strain evidence="12">KCTC 23723</strain>
    </source>
</reference>